<dbReference type="SUPFAM" id="SSF48150">
    <property type="entry name" value="DNA-glycosylase"/>
    <property type="match status" value="1"/>
</dbReference>
<organism evidence="3">
    <name type="scientific">bioreactor metagenome</name>
    <dbReference type="NCBI Taxonomy" id="1076179"/>
    <lineage>
        <taxon>unclassified sequences</taxon>
        <taxon>metagenomes</taxon>
        <taxon>ecological metagenomes</taxon>
    </lineage>
</organism>
<evidence type="ECO:0000313" key="3">
    <source>
        <dbReference type="EMBL" id="MPN38407.1"/>
    </source>
</evidence>
<dbReference type="InterPro" id="IPR051912">
    <property type="entry name" value="Alkylbase_DNA_Glycosylase/TA"/>
</dbReference>
<dbReference type="GO" id="GO:0005737">
    <property type="term" value="C:cytoplasm"/>
    <property type="evidence" value="ECO:0007669"/>
    <property type="project" value="TreeGrafter"/>
</dbReference>
<dbReference type="GO" id="GO:0008725">
    <property type="term" value="F:DNA-3-methyladenine glycosylase activity"/>
    <property type="evidence" value="ECO:0007669"/>
    <property type="project" value="TreeGrafter"/>
</dbReference>
<dbReference type="GO" id="GO:0006285">
    <property type="term" value="P:base-excision repair, AP site formation"/>
    <property type="evidence" value="ECO:0007669"/>
    <property type="project" value="TreeGrafter"/>
</dbReference>
<dbReference type="GO" id="GO:0032131">
    <property type="term" value="F:alkylated DNA binding"/>
    <property type="evidence" value="ECO:0007669"/>
    <property type="project" value="TreeGrafter"/>
</dbReference>
<keyword evidence="1" id="KW-0227">DNA damage</keyword>
<accession>A0A645HHH3</accession>
<sequence length="63" mass="7670">MLLIFTLGRKDVLSYRDLGIRRGLMLLNRRETLDDSDFEFYRRRYSPYGTLASLYLWRFQDGE</sequence>
<dbReference type="Gene3D" id="1.10.1670.40">
    <property type="match status" value="1"/>
</dbReference>
<dbReference type="GO" id="GO:0032993">
    <property type="term" value="C:protein-DNA complex"/>
    <property type="evidence" value="ECO:0007669"/>
    <property type="project" value="TreeGrafter"/>
</dbReference>
<dbReference type="GO" id="GO:0006307">
    <property type="term" value="P:DNA alkylation repair"/>
    <property type="evidence" value="ECO:0007669"/>
    <property type="project" value="TreeGrafter"/>
</dbReference>
<evidence type="ECO:0000256" key="1">
    <source>
        <dbReference type="ARBA" id="ARBA00022763"/>
    </source>
</evidence>
<proteinExistence type="predicted"/>
<dbReference type="InterPro" id="IPR011257">
    <property type="entry name" value="DNA_glycosylase"/>
</dbReference>
<dbReference type="GO" id="GO:0043916">
    <property type="term" value="F:DNA-7-methylguanine glycosylase activity"/>
    <property type="evidence" value="ECO:0007669"/>
    <property type="project" value="TreeGrafter"/>
</dbReference>
<dbReference type="EMBL" id="VSSQ01093620">
    <property type="protein sequence ID" value="MPN38407.1"/>
    <property type="molecule type" value="Genomic_DNA"/>
</dbReference>
<name>A0A645HHH3_9ZZZZ</name>
<evidence type="ECO:0000256" key="2">
    <source>
        <dbReference type="ARBA" id="ARBA00023204"/>
    </source>
</evidence>
<gene>
    <name evidence="3" type="ORF">SDC9_185931</name>
</gene>
<comment type="caution">
    <text evidence="3">The sequence shown here is derived from an EMBL/GenBank/DDBJ whole genome shotgun (WGS) entry which is preliminary data.</text>
</comment>
<protein>
    <submittedName>
        <fullName evidence="3">Uncharacterized protein</fullName>
    </submittedName>
</protein>
<dbReference type="PANTHER" id="PTHR43003">
    <property type="entry name" value="DNA-3-METHYLADENINE GLYCOSYLASE"/>
    <property type="match status" value="1"/>
</dbReference>
<dbReference type="PANTHER" id="PTHR43003:SF5">
    <property type="entry name" value="DNA-3-METHYLADENINE GLYCOSYLASE"/>
    <property type="match status" value="1"/>
</dbReference>
<keyword evidence="2" id="KW-0234">DNA repair</keyword>
<dbReference type="AlphaFoldDB" id="A0A645HHH3"/>
<reference evidence="3" key="1">
    <citation type="submission" date="2019-08" db="EMBL/GenBank/DDBJ databases">
        <authorList>
            <person name="Kucharzyk K."/>
            <person name="Murdoch R.W."/>
            <person name="Higgins S."/>
            <person name="Loffler F."/>
        </authorList>
    </citation>
    <scope>NUCLEOTIDE SEQUENCE</scope>
</reference>